<dbReference type="InterPro" id="IPR058792">
    <property type="entry name" value="Beta-barrel_RND_2"/>
</dbReference>
<organism evidence="10 11">
    <name type="scientific">Chitinophaga japonensis</name>
    <name type="common">Flexibacter japonensis</name>
    <dbReference type="NCBI Taxonomy" id="104662"/>
    <lineage>
        <taxon>Bacteria</taxon>
        <taxon>Pseudomonadati</taxon>
        <taxon>Bacteroidota</taxon>
        <taxon>Chitinophagia</taxon>
        <taxon>Chitinophagales</taxon>
        <taxon>Chitinophagaceae</taxon>
        <taxon>Chitinophaga</taxon>
    </lineage>
</organism>
<protein>
    <submittedName>
        <fullName evidence="10">Membrane fusion protein (Multidrug efflux system)</fullName>
    </submittedName>
</protein>
<reference evidence="10 11" key="1">
    <citation type="journal article" date="2013" name="Stand. Genomic Sci.">
        <title>Genomic Encyclopedia of Type Strains, Phase I: The one thousand microbial genomes (KMG-I) project.</title>
        <authorList>
            <person name="Kyrpides N.C."/>
            <person name="Woyke T."/>
            <person name="Eisen J.A."/>
            <person name="Garrity G."/>
            <person name="Lilburn T.G."/>
            <person name="Beck B.J."/>
            <person name="Whitman W.B."/>
            <person name="Hugenholtz P."/>
            <person name="Klenk H.P."/>
        </authorList>
    </citation>
    <scope>NUCLEOTIDE SEQUENCE [LARGE SCALE GENOMIC DNA]</scope>
    <source>
        <strain evidence="10 11">DSM 13484</strain>
    </source>
</reference>
<evidence type="ECO:0000256" key="2">
    <source>
        <dbReference type="ARBA" id="ARBA00022692"/>
    </source>
</evidence>
<keyword evidence="3 7" id="KW-1133">Transmembrane helix</keyword>
<evidence type="ECO:0000313" key="11">
    <source>
        <dbReference type="Proteomes" id="UP000316778"/>
    </source>
</evidence>
<accession>A0A562T0Z4</accession>
<keyword evidence="5" id="KW-0175">Coiled coil</keyword>
<dbReference type="RefSeq" id="WP_145717189.1">
    <property type="nucleotide sequence ID" value="NZ_BAAAFY010000004.1"/>
</dbReference>
<dbReference type="Gene3D" id="2.40.50.100">
    <property type="match status" value="1"/>
</dbReference>
<evidence type="ECO:0000256" key="7">
    <source>
        <dbReference type="SAM" id="Phobius"/>
    </source>
</evidence>
<evidence type="ECO:0000259" key="8">
    <source>
        <dbReference type="Pfam" id="PF25917"/>
    </source>
</evidence>
<proteinExistence type="predicted"/>
<feature type="domain" description="Multidrug resistance protein MdtA-like barrel-sandwich hybrid" evidence="8">
    <location>
        <begin position="72"/>
        <end position="280"/>
    </location>
</feature>
<evidence type="ECO:0000256" key="5">
    <source>
        <dbReference type="SAM" id="Coils"/>
    </source>
</evidence>
<gene>
    <name evidence="10" type="ORF">LX66_4240</name>
</gene>
<dbReference type="Pfam" id="PF25954">
    <property type="entry name" value="Beta-barrel_RND_2"/>
    <property type="match status" value="1"/>
</dbReference>
<feature type="transmembrane region" description="Helical" evidence="7">
    <location>
        <begin position="33"/>
        <end position="53"/>
    </location>
</feature>
<dbReference type="InterPro" id="IPR058625">
    <property type="entry name" value="MdtA-like_BSH"/>
</dbReference>
<feature type="compositionally biased region" description="Polar residues" evidence="6">
    <location>
        <begin position="13"/>
        <end position="22"/>
    </location>
</feature>
<comment type="caution">
    <text evidence="10">The sequence shown here is derived from an EMBL/GenBank/DDBJ whole genome shotgun (WGS) entry which is preliminary data.</text>
</comment>
<dbReference type="Pfam" id="PF25917">
    <property type="entry name" value="BSH_RND"/>
    <property type="match status" value="1"/>
</dbReference>
<evidence type="ECO:0000256" key="4">
    <source>
        <dbReference type="ARBA" id="ARBA00023136"/>
    </source>
</evidence>
<dbReference type="PANTHER" id="PTHR30386">
    <property type="entry name" value="MEMBRANE FUSION SUBUNIT OF EMRAB-TOLC MULTIDRUG EFFLUX PUMP"/>
    <property type="match status" value="1"/>
</dbReference>
<evidence type="ECO:0000256" key="6">
    <source>
        <dbReference type="SAM" id="MobiDB-lite"/>
    </source>
</evidence>
<feature type="domain" description="CusB-like beta-barrel" evidence="9">
    <location>
        <begin position="285"/>
        <end position="327"/>
    </location>
</feature>
<name>A0A562T0Z4_CHIJA</name>
<sequence>METKVNEVRSTSHKTGNGSPQENGAPKKKNLRFIIILSALIIGGGAFGITKYVHALHHEETDNAQVEANVSPVIPRVSGYVKEVRVKDNQHVKKGDTLVVLDDRDLQIAVQQAEAALAAAKANAGVAQANTSASRANIVTSRANVATVDAQIEAAKVNLWRASQDYERYANLIKDHSITQQQYEQALAAKQTAERQLQVLQEQKDYAARQTSAVASQSAATAKQISAAEAVIKEREAELADAQLNLSYATITAAEDGKVSKVYVQSGQFLQAGQSLFSIVLDNAVWVVANFKETQLDKMKVGQAVKVHVDAFPEKDLDAHVASFSPATGARFALLPPDNASGNFVKVVQRLPVKIEFDNPADPVVKQLRAGLNVVVDVHLD</sequence>
<dbReference type="GO" id="GO:0016020">
    <property type="term" value="C:membrane"/>
    <property type="evidence" value="ECO:0007669"/>
    <property type="project" value="UniProtKB-SubCell"/>
</dbReference>
<keyword evidence="4 7" id="KW-0472">Membrane</keyword>
<dbReference type="PANTHER" id="PTHR30386:SF26">
    <property type="entry name" value="TRANSPORT PROTEIN COMB"/>
    <property type="match status" value="1"/>
</dbReference>
<dbReference type="Gene3D" id="1.10.287.470">
    <property type="entry name" value="Helix hairpin bin"/>
    <property type="match status" value="2"/>
</dbReference>
<dbReference type="Proteomes" id="UP000316778">
    <property type="component" value="Unassembled WGS sequence"/>
</dbReference>
<dbReference type="InterPro" id="IPR050739">
    <property type="entry name" value="MFP"/>
</dbReference>
<evidence type="ECO:0000259" key="9">
    <source>
        <dbReference type="Pfam" id="PF25954"/>
    </source>
</evidence>
<dbReference type="OrthoDB" id="9811754at2"/>
<comment type="subcellular location">
    <subcellularLocation>
        <location evidence="1">Membrane</location>
        <topology evidence="1">Single-pass membrane protein</topology>
    </subcellularLocation>
</comment>
<feature type="coiled-coil region" evidence="5">
    <location>
        <begin position="103"/>
        <end position="130"/>
    </location>
</feature>
<dbReference type="AlphaFoldDB" id="A0A562T0Z4"/>
<dbReference type="GO" id="GO:0055085">
    <property type="term" value="P:transmembrane transport"/>
    <property type="evidence" value="ECO:0007669"/>
    <property type="project" value="InterPro"/>
</dbReference>
<feature type="coiled-coil region" evidence="5">
    <location>
        <begin position="183"/>
        <end position="245"/>
    </location>
</feature>
<dbReference type="EMBL" id="VLLG01000004">
    <property type="protein sequence ID" value="TWI86973.1"/>
    <property type="molecule type" value="Genomic_DNA"/>
</dbReference>
<dbReference type="Gene3D" id="2.40.30.170">
    <property type="match status" value="1"/>
</dbReference>
<feature type="region of interest" description="Disordered" evidence="6">
    <location>
        <begin position="1"/>
        <end position="25"/>
    </location>
</feature>
<dbReference type="SUPFAM" id="SSF111369">
    <property type="entry name" value="HlyD-like secretion proteins"/>
    <property type="match status" value="2"/>
</dbReference>
<evidence type="ECO:0000313" key="10">
    <source>
        <dbReference type="EMBL" id="TWI86973.1"/>
    </source>
</evidence>
<keyword evidence="11" id="KW-1185">Reference proteome</keyword>
<keyword evidence="2 7" id="KW-0812">Transmembrane</keyword>
<dbReference type="PRINTS" id="PR01490">
    <property type="entry name" value="RTXTOXIND"/>
</dbReference>
<evidence type="ECO:0000256" key="1">
    <source>
        <dbReference type="ARBA" id="ARBA00004167"/>
    </source>
</evidence>
<evidence type="ECO:0000256" key="3">
    <source>
        <dbReference type="ARBA" id="ARBA00022989"/>
    </source>
</evidence>